<feature type="transmembrane region" description="Helical" evidence="1">
    <location>
        <begin position="199"/>
        <end position="225"/>
    </location>
</feature>
<name>A0A4Q7PE09_9BACT</name>
<evidence type="ECO:0000313" key="2">
    <source>
        <dbReference type="EMBL" id="RZS97062.1"/>
    </source>
</evidence>
<keyword evidence="1" id="KW-0812">Transmembrane</keyword>
<accession>A0A4Q7PE09</accession>
<feature type="transmembrane region" description="Helical" evidence="1">
    <location>
        <begin position="384"/>
        <end position="404"/>
    </location>
</feature>
<feature type="transmembrane region" description="Helical" evidence="1">
    <location>
        <begin position="325"/>
        <end position="346"/>
    </location>
</feature>
<dbReference type="RefSeq" id="WP_242617471.1">
    <property type="nucleotide sequence ID" value="NZ_SGXG01000001.1"/>
</dbReference>
<dbReference type="AlphaFoldDB" id="A0A4Q7PE09"/>
<organism evidence="2 3">
    <name type="scientific">Cecembia calidifontis</name>
    <dbReference type="NCBI Taxonomy" id="1187080"/>
    <lineage>
        <taxon>Bacteria</taxon>
        <taxon>Pseudomonadati</taxon>
        <taxon>Bacteroidota</taxon>
        <taxon>Cytophagia</taxon>
        <taxon>Cytophagales</taxon>
        <taxon>Cyclobacteriaceae</taxon>
        <taxon>Cecembia</taxon>
    </lineage>
</organism>
<evidence type="ECO:0000313" key="3">
    <source>
        <dbReference type="Proteomes" id="UP000292209"/>
    </source>
</evidence>
<feature type="transmembrane region" description="Helical" evidence="1">
    <location>
        <begin position="267"/>
        <end position="284"/>
    </location>
</feature>
<feature type="transmembrane region" description="Helical" evidence="1">
    <location>
        <begin position="7"/>
        <end position="26"/>
    </location>
</feature>
<proteinExistence type="predicted"/>
<protein>
    <submittedName>
        <fullName evidence="2">Uncharacterized protein</fullName>
    </submittedName>
</protein>
<keyword evidence="1" id="KW-1133">Transmembrane helix</keyword>
<keyword evidence="1" id="KW-0472">Membrane</keyword>
<evidence type="ECO:0000256" key="1">
    <source>
        <dbReference type="SAM" id="Phobius"/>
    </source>
</evidence>
<dbReference type="EMBL" id="SGXG01000001">
    <property type="protein sequence ID" value="RZS97062.1"/>
    <property type="molecule type" value="Genomic_DNA"/>
</dbReference>
<gene>
    <name evidence="2" type="ORF">BC751_2659</name>
</gene>
<sequence length="449" mass="52165">MKENFRIKQFIVLGAFFLALGLMGYIFPRQDFFSNLTAFGFAFCAYLLLIQSAQRGDFSLKKGIVVGIVVRVLLLFAIPALSDDFYRFFFDGHLVLEGYNPYKLLPKDWILIHGNEEIPFLKRLEEGMNSPAYYSVYPPLHQLFFGIAALSGQSLFWNIFVLRLILIGFEGLNFYLLYRLVKQWNLDEYKVLLYALNPLVIIELAGNLHFEGMVLTGMLATLFLLEKGKSKFALASWAAAVGIKLSPLMFGFLLLRKFQQLKELKIFFIWGAFFLFLVFGVLLLDDSYLNFWKSFRLYQSRFEFNASLYYLIRWVSGFFMDYNPIVYVGPFLNALAFLLIFGLSLFHRLKSGKDLVNAMVWVYLIYLLMQTVVHPWYIIPAFGLSVLTGNRVFLVWTGLVFLSYGAYQGGEVEEKWYSLIIQYAFVFLTIVLDWKKCVYRNSAFKTFEP</sequence>
<dbReference type="Pfam" id="PF26314">
    <property type="entry name" value="MptA_B_family"/>
    <property type="match status" value="1"/>
</dbReference>
<feature type="transmembrane region" description="Helical" evidence="1">
    <location>
        <begin position="32"/>
        <end position="51"/>
    </location>
</feature>
<keyword evidence="3" id="KW-1185">Reference proteome</keyword>
<feature type="transmembrane region" description="Helical" evidence="1">
    <location>
        <begin position="416"/>
        <end position="434"/>
    </location>
</feature>
<dbReference type="Proteomes" id="UP000292209">
    <property type="component" value="Unassembled WGS sequence"/>
</dbReference>
<feature type="transmembrane region" description="Helical" evidence="1">
    <location>
        <begin position="63"/>
        <end position="81"/>
    </location>
</feature>
<feature type="transmembrane region" description="Helical" evidence="1">
    <location>
        <begin position="237"/>
        <end position="255"/>
    </location>
</feature>
<feature type="transmembrane region" description="Helical" evidence="1">
    <location>
        <begin position="358"/>
        <end position="378"/>
    </location>
</feature>
<feature type="transmembrane region" description="Helical" evidence="1">
    <location>
        <begin position="155"/>
        <end position="178"/>
    </location>
</feature>
<reference evidence="2 3" key="1">
    <citation type="submission" date="2019-02" db="EMBL/GenBank/DDBJ databases">
        <title>Genomic Encyclopedia of Archaeal and Bacterial Type Strains, Phase II (KMG-II): from individual species to whole genera.</title>
        <authorList>
            <person name="Goeker M."/>
        </authorList>
    </citation>
    <scope>NUCLEOTIDE SEQUENCE [LARGE SCALE GENOMIC DNA]</scope>
    <source>
        <strain evidence="2 3">DSM 21411</strain>
    </source>
</reference>
<comment type="caution">
    <text evidence="2">The sequence shown here is derived from an EMBL/GenBank/DDBJ whole genome shotgun (WGS) entry which is preliminary data.</text>
</comment>